<dbReference type="SUPFAM" id="SSF109854">
    <property type="entry name" value="DinB/YfiT-like putative metalloenzymes"/>
    <property type="match status" value="1"/>
</dbReference>
<dbReference type="InterPro" id="IPR034660">
    <property type="entry name" value="DinB/YfiT-like"/>
</dbReference>
<dbReference type="NCBIfam" id="NF047843">
    <property type="entry name" value="MST_Rv0443"/>
    <property type="match status" value="1"/>
</dbReference>
<accession>A0A3E0VHM0</accession>
<feature type="domain" description="DinB-like" evidence="1">
    <location>
        <begin position="21"/>
        <end position="169"/>
    </location>
</feature>
<protein>
    <recommendedName>
        <fullName evidence="1">DinB-like domain-containing protein</fullName>
    </recommendedName>
</protein>
<evidence type="ECO:0000313" key="2">
    <source>
        <dbReference type="EMBL" id="RFA09003.1"/>
    </source>
</evidence>
<reference evidence="2 3" key="1">
    <citation type="submission" date="2017-04" db="EMBL/GenBank/DDBJ databases">
        <title>Comparative genome analysis of Subtercola boreus.</title>
        <authorList>
            <person name="Cho Y.-J."/>
            <person name="Cho A."/>
            <person name="Kim O.-S."/>
            <person name="Lee J.-I."/>
        </authorList>
    </citation>
    <scope>NUCLEOTIDE SEQUENCE [LARGE SCALE GENOMIC DNA]</scope>
    <source>
        <strain evidence="2 3">K300</strain>
    </source>
</reference>
<dbReference type="Gene3D" id="1.20.120.450">
    <property type="entry name" value="dinb family like domain"/>
    <property type="match status" value="1"/>
</dbReference>
<proteinExistence type="predicted"/>
<dbReference type="AlphaFoldDB" id="A0A3E0VHM0"/>
<name>A0A3E0VHM0_9MICO</name>
<gene>
    <name evidence="2" type="ORF">B7R54_07040</name>
</gene>
<sequence>MTASDRMTDSITAVDVLTDAFTRVLGSVHGVLRGVTQADLAARIDPEANTIAWLVWHIARGQDAQVAALAGSEQVYTSAGWYERFDLPFPPSASGYGQSTADVAALDGIGAELLGGYLEAVHERTLEVLAGLGAADLSRVIDDSYDPPVTVAARLVSVVNDCTQHVGQAAYVKGFARRARA</sequence>
<evidence type="ECO:0000313" key="3">
    <source>
        <dbReference type="Proteomes" id="UP000256486"/>
    </source>
</evidence>
<dbReference type="Proteomes" id="UP000256486">
    <property type="component" value="Unassembled WGS sequence"/>
</dbReference>
<organism evidence="2 3">
    <name type="scientific">Subtercola boreus</name>
    <dbReference type="NCBI Taxonomy" id="120213"/>
    <lineage>
        <taxon>Bacteria</taxon>
        <taxon>Bacillati</taxon>
        <taxon>Actinomycetota</taxon>
        <taxon>Actinomycetes</taxon>
        <taxon>Micrococcales</taxon>
        <taxon>Microbacteriaceae</taxon>
        <taxon>Subtercola</taxon>
    </lineage>
</organism>
<evidence type="ECO:0000259" key="1">
    <source>
        <dbReference type="Pfam" id="PF12867"/>
    </source>
</evidence>
<keyword evidence="3" id="KW-1185">Reference proteome</keyword>
<dbReference type="Pfam" id="PF12867">
    <property type="entry name" value="DinB_2"/>
    <property type="match status" value="1"/>
</dbReference>
<comment type="caution">
    <text evidence="2">The sequence shown here is derived from an EMBL/GenBank/DDBJ whole genome shotgun (WGS) entry which is preliminary data.</text>
</comment>
<dbReference type="InterPro" id="IPR024775">
    <property type="entry name" value="DinB-like"/>
</dbReference>
<dbReference type="EMBL" id="NBWZ01000001">
    <property type="protein sequence ID" value="RFA09003.1"/>
    <property type="molecule type" value="Genomic_DNA"/>
</dbReference>